<feature type="chain" id="PRO_5022795282" evidence="1">
    <location>
        <begin position="36"/>
        <end position="113"/>
    </location>
</feature>
<dbReference type="EMBL" id="CABPRJ010000062">
    <property type="protein sequence ID" value="VVC27111.1"/>
    <property type="molecule type" value="Genomic_DNA"/>
</dbReference>
<dbReference type="Proteomes" id="UP000325440">
    <property type="component" value="Unassembled WGS sequence"/>
</dbReference>
<keyword evidence="1" id="KW-0732">Signal</keyword>
<sequence>MSMSHIDESSVTTLVVQLFEIIHLLHLLQLWNVHAATIEDEAQTNNSAEGWNHRFSKFVGQNHSTVWTMVSKIRLEITADETKLAQESLGVVQKKRYINEDIKKKIKTVMFKL</sequence>
<name>A0A5E4M512_9HEMI</name>
<reference evidence="2 3" key="1">
    <citation type="submission" date="2019-08" db="EMBL/GenBank/DDBJ databases">
        <authorList>
            <person name="Alioto T."/>
            <person name="Alioto T."/>
            <person name="Gomez Garrido J."/>
        </authorList>
    </citation>
    <scope>NUCLEOTIDE SEQUENCE [LARGE SCALE GENOMIC DNA]</scope>
</reference>
<organism evidence="2 3">
    <name type="scientific">Cinara cedri</name>
    <dbReference type="NCBI Taxonomy" id="506608"/>
    <lineage>
        <taxon>Eukaryota</taxon>
        <taxon>Metazoa</taxon>
        <taxon>Ecdysozoa</taxon>
        <taxon>Arthropoda</taxon>
        <taxon>Hexapoda</taxon>
        <taxon>Insecta</taxon>
        <taxon>Pterygota</taxon>
        <taxon>Neoptera</taxon>
        <taxon>Paraneoptera</taxon>
        <taxon>Hemiptera</taxon>
        <taxon>Sternorrhyncha</taxon>
        <taxon>Aphidomorpha</taxon>
        <taxon>Aphidoidea</taxon>
        <taxon>Aphididae</taxon>
        <taxon>Lachninae</taxon>
        <taxon>Cinara</taxon>
    </lineage>
</organism>
<evidence type="ECO:0000313" key="3">
    <source>
        <dbReference type="Proteomes" id="UP000325440"/>
    </source>
</evidence>
<proteinExistence type="predicted"/>
<keyword evidence="3" id="KW-1185">Reference proteome</keyword>
<dbReference type="OrthoDB" id="6621495at2759"/>
<protein>
    <submittedName>
        <fullName evidence="2">Uncharacterized protein</fullName>
    </submittedName>
</protein>
<feature type="signal peptide" evidence="1">
    <location>
        <begin position="1"/>
        <end position="35"/>
    </location>
</feature>
<evidence type="ECO:0000313" key="2">
    <source>
        <dbReference type="EMBL" id="VVC27111.1"/>
    </source>
</evidence>
<dbReference type="AlphaFoldDB" id="A0A5E4M512"/>
<evidence type="ECO:0000256" key="1">
    <source>
        <dbReference type="SAM" id="SignalP"/>
    </source>
</evidence>
<gene>
    <name evidence="2" type="ORF">CINCED_3A004906</name>
</gene>
<accession>A0A5E4M512</accession>